<keyword evidence="2" id="KW-0966">Cell projection</keyword>
<dbReference type="Gene3D" id="3.30.750.140">
    <property type="match status" value="1"/>
</dbReference>
<dbReference type="EMBL" id="RBID01000002">
    <property type="protein sequence ID" value="RKQ62113.1"/>
    <property type="molecule type" value="Genomic_DNA"/>
</dbReference>
<evidence type="ECO:0000259" key="1">
    <source>
        <dbReference type="Pfam" id="PF02120"/>
    </source>
</evidence>
<protein>
    <submittedName>
        <fullName evidence="2">Flagellar hook-length control protein FliK</fullName>
    </submittedName>
</protein>
<evidence type="ECO:0000313" key="2">
    <source>
        <dbReference type="EMBL" id="RKQ62113.1"/>
    </source>
</evidence>
<dbReference type="RefSeq" id="WP_120809283.1">
    <property type="nucleotide sequence ID" value="NZ_RBID01000002.1"/>
</dbReference>
<accession>A0A495BKZ9</accession>
<gene>
    <name evidence="2" type="ORF">C8E02_0169</name>
</gene>
<dbReference type="AlphaFoldDB" id="A0A495BKZ9"/>
<keyword evidence="2" id="KW-0969">Cilium</keyword>
<keyword evidence="2" id="KW-0282">Flagellum</keyword>
<dbReference type="Proteomes" id="UP000279384">
    <property type="component" value="Unassembled WGS sequence"/>
</dbReference>
<dbReference type="InterPro" id="IPR038610">
    <property type="entry name" value="FliK-like_C_sf"/>
</dbReference>
<proteinExistence type="predicted"/>
<organism evidence="2 3">
    <name type="scientific">Vogesella indigofera</name>
    <name type="common">Pseudomonas indigofera</name>
    <dbReference type="NCBI Taxonomy" id="45465"/>
    <lineage>
        <taxon>Bacteria</taxon>
        <taxon>Pseudomonadati</taxon>
        <taxon>Pseudomonadota</taxon>
        <taxon>Betaproteobacteria</taxon>
        <taxon>Neisseriales</taxon>
        <taxon>Chromobacteriaceae</taxon>
        <taxon>Vogesella</taxon>
    </lineage>
</organism>
<comment type="caution">
    <text evidence="2">The sequence shown here is derived from an EMBL/GenBank/DDBJ whole genome shotgun (WGS) entry which is preliminary data.</text>
</comment>
<dbReference type="InterPro" id="IPR021136">
    <property type="entry name" value="Flagellar_hook_control-like_C"/>
</dbReference>
<feature type="domain" description="Flagellar hook-length control protein-like C-terminal" evidence="1">
    <location>
        <begin position="359"/>
        <end position="430"/>
    </location>
</feature>
<dbReference type="Pfam" id="PF02120">
    <property type="entry name" value="Flg_hook"/>
    <property type="match status" value="1"/>
</dbReference>
<sequence>MISLPPILAPGKQSTGAAEASTIVANRPGRETSRSPVEVASSPARLPALQSGETVTAHITERLPDGKLAASIKGEAFVLSLPKGMTADGNALSLRVTAGPPLSFNLLDVLQDPATALRSSELARAVSAALQDDNSTALQTLSQPGRLPDLARGEVVTGRLAERLADGSAMVLIKNAVFNLKAPADGLLTKEPMLLRVGASSPLLQFDLLRLNALPDEKSVPVAFTSGGRYLNGLLDAATQSAARGSLTLLSDPAAPGAGEQLRQSVEKSGVFYESHQRAWVDGRLSLEELKLEPQAKLLHEGRAGLSPELGQLVQKQLEVHEQKVLVFQGQAWPGQAVDWEIQREEVAEREADGELELPVWQTRLNLELPALGGVGARLRMVGKQVQVVFDADDGQTAQLIEQYRSRLGSALEGAGLALASLLVKHEAGDEA</sequence>
<evidence type="ECO:0000313" key="3">
    <source>
        <dbReference type="Proteomes" id="UP000279384"/>
    </source>
</evidence>
<reference evidence="2 3" key="1">
    <citation type="submission" date="2018-10" db="EMBL/GenBank/DDBJ databases">
        <title>Genomic Encyclopedia of Type Strains, Phase IV (KMG-IV): sequencing the most valuable type-strain genomes for metagenomic binning, comparative biology and taxonomic classification.</title>
        <authorList>
            <person name="Goeker M."/>
        </authorList>
    </citation>
    <scope>NUCLEOTIDE SEQUENCE [LARGE SCALE GENOMIC DNA]</scope>
    <source>
        <strain evidence="2 3">DSM 3303</strain>
    </source>
</reference>
<name>A0A495BKZ9_VOGIN</name>